<dbReference type="PANTHER" id="PTHR37984">
    <property type="entry name" value="PROTEIN CBG26694"/>
    <property type="match status" value="1"/>
</dbReference>
<dbReference type="InterPro" id="IPR043502">
    <property type="entry name" value="DNA/RNA_pol_sf"/>
</dbReference>
<feature type="domain" description="CCHC-type" evidence="10">
    <location>
        <begin position="494"/>
        <end position="509"/>
    </location>
</feature>
<feature type="compositionally biased region" description="Basic and acidic residues" evidence="8">
    <location>
        <begin position="1333"/>
        <end position="1343"/>
    </location>
</feature>
<name>V2XR98_MONRO</name>
<accession>V2XR98</accession>
<keyword evidence="7" id="KW-0863">Zinc-finger</keyword>
<keyword evidence="4" id="KW-0540">Nuclease</keyword>
<dbReference type="Proteomes" id="UP000017559">
    <property type="component" value="Unassembled WGS sequence"/>
</dbReference>
<dbReference type="Pfam" id="PF00078">
    <property type="entry name" value="RVT_1"/>
    <property type="match status" value="1"/>
</dbReference>
<keyword evidence="1" id="KW-0507">mRNA processing</keyword>
<dbReference type="SUPFAM" id="SSF57756">
    <property type="entry name" value="Retrovirus zinc finger-like domains"/>
    <property type="match status" value="1"/>
</dbReference>
<keyword evidence="13" id="KW-1185">Reference proteome</keyword>
<dbReference type="InterPro" id="IPR012337">
    <property type="entry name" value="RNaseH-like_sf"/>
</dbReference>
<dbReference type="Gene3D" id="3.30.420.10">
    <property type="entry name" value="Ribonuclease H-like superfamily/Ribonuclease H"/>
    <property type="match status" value="2"/>
</dbReference>
<dbReference type="SUPFAM" id="SSF56672">
    <property type="entry name" value="DNA/RNA polymerases"/>
    <property type="match status" value="1"/>
</dbReference>
<dbReference type="GO" id="GO:0016779">
    <property type="term" value="F:nucleotidyltransferase activity"/>
    <property type="evidence" value="ECO:0007669"/>
    <property type="project" value="UniProtKB-KW"/>
</dbReference>
<keyword evidence="2" id="KW-0808">Transferase</keyword>
<evidence type="ECO:0000313" key="13">
    <source>
        <dbReference type="Proteomes" id="UP000017559"/>
    </source>
</evidence>
<evidence type="ECO:0000259" key="9">
    <source>
        <dbReference type="PROSITE" id="PS50013"/>
    </source>
</evidence>
<dbReference type="CDD" id="cd09276">
    <property type="entry name" value="Rnase_HI_RT_non_LTR"/>
    <property type="match status" value="1"/>
</dbReference>
<dbReference type="InterPro" id="IPR043128">
    <property type="entry name" value="Rev_trsase/Diguanyl_cyclase"/>
</dbReference>
<dbReference type="GO" id="GO:0008270">
    <property type="term" value="F:zinc ion binding"/>
    <property type="evidence" value="ECO:0007669"/>
    <property type="project" value="UniProtKB-KW"/>
</dbReference>
<dbReference type="PROSITE" id="PS50879">
    <property type="entry name" value="RNASE_H_1"/>
    <property type="match status" value="1"/>
</dbReference>
<feature type="region of interest" description="Disordered" evidence="8">
    <location>
        <begin position="224"/>
        <end position="254"/>
    </location>
</feature>
<feature type="domain" description="Chromo" evidence="9">
    <location>
        <begin position="1069"/>
        <end position="1128"/>
    </location>
</feature>
<gene>
    <name evidence="12" type="ORF">Moror_8442</name>
</gene>
<dbReference type="OrthoDB" id="3230070at2759"/>
<comment type="caution">
    <text evidence="12">The sequence shown here is derived from an EMBL/GenBank/DDBJ whole genome shotgun (WGS) entry which is preliminary data.</text>
</comment>
<dbReference type="PROSITE" id="PS50158">
    <property type="entry name" value="ZF_CCHC"/>
    <property type="match status" value="1"/>
</dbReference>
<evidence type="ECO:0000259" key="11">
    <source>
        <dbReference type="PROSITE" id="PS50879"/>
    </source>
</evidence>
<dbReference type="HOGENOM" id="CLU_254921_0_0_1"/>
<dbReference type="InterPro" id="IPR002156">
    <property type="entry name" value="RNaseH_domain"/>
</dbReference>
<dbReference type="KEGG" id="mrr:Moror_8442"/>
<keyword evidence="7" id="KW-0479">Metal-binding</keyword>
<dbReference type="InterPro" id="IPR000953">
    <property type="entry name" value="Chromo/chromo_shadow_dom"/>
</dbReference>
<evidence type="ECO:0000259" key="10">
    <source>
        <dbReference type="PROSITE" id="PS50158"/>
    </source>
</evidence>
<dbReference type="PROSITE" id="PS50013">
    <property type="entry name" value="CHROMO_2"/>
    <property type="match status" value="1"/>
</dbReference>
<sequence length="1391" mass="158831">MTRQLESDNSALLVYTDGSLIKRGGFPAVGAAVVAYHKGQEIRYQKLGMGRRAEVYDAEMAALSMGAKLALSICSQKPQITHIYYFADNTSAAQSIFSMQVQPGQFYAKNFYNDMVGFMDRHNANQVTIAWCPGHWDITGNERADELAKEATALAATPLTETPADDPGTRRILTLSSTPIGSRTIEREEESSPNTLKPSDSDTLNISTNSPEELDPFQRLLQGLKNSPRSPKVQPEAMAEDKKPSGSRPKREEPVVKEAVIGSVMPVQVVSAVKEVKAALPRAFTGTRKDAKKFLREVLIYVALNPKAFPDDRSKKLFLLSYMTDGPGEFWKNEKTDLLLAYDPDAEKVTWSEFLDDFRTSFEPLDPALKAQLELKDLRMKERADEYTYQFTYLAKQTGYNDAAQIVAFKRGLPKSLVLKIMMRPEGAPTTIKDWMNATIIFDESYKQAMEYGKTWDNEHRGKKPQRSFRKKEDVAIKQITEIDRKEYMAKGLCFRCGRAGHRIRDCPDTPRKDERKQEELRKLTKEERFAKIRALVNDQPKEDKDFLIDLMEQEDGTTNKTAWITHVIELEFQIAGRTFRENFMILGIGDEDMILGLPWLHYHNPIIDWETGEIQFPPQRKIQIKRFTGVLDSIEPEVLIGAKITASQEMAHQQQTTKKDIEELISSYLTGYRDRFEKGKVERFPPVWELNKETVKNAYPLPLISELLDKLKGATIFTKLDLRNGYNNVRIKDGDQWKAAFKTNRGLFEPTVMFFRLSNSPTTFQAFMNDILSDFIDEGWCVVYMDNILLFSKDPTEHRERTERLMRCLKKHDLFLKPKKCEFDVTEVVFLGMVIRPGYIAMDLVKLAGIAEWEPLQTVKGHLMSTVFHPQTDGETERVNQEVEVYLRAFCLKEQTRWKEYLPLAEFAHNNRTHSVLKKSPFFIMMGYHPRPLPTIFEKTMIPSVEERLQELKRIREETASLLELARQQMIRREKQKLDTFEEGQKVWLEAKNLAIGYPSKKLAPKREGPFKILKALGPVTYKLDLPHQWKIHPVFHAALLSPFKQTEAHRPSFMEPPPDLIEGFEEYEVEAVVGHRPKKQPREFLVSYTGYDSSHNQWIRMEGMVNCLDLLKRVIMSNASSSASSSSATGSQPARVPSLVPTVSGEGRYRENITYANGLKPNPYQLLHLFNTGQYDDQIRNTADQHNRLEPCIKSLFFLRSQRKLFERIAESCSLEIANQVMYACNYQLGLEGPIMVPSTFPYHPHLSMPPPADPRAMSEYPDPLTFSLLDRLGRRTDRNRYPCPNINDTRSLISQLTSEPRDNGPESTAPAHTSPEFPDTLVYPDPTPDPDVKPKVESTDPHISPRPKPPTAVDPRTLQTPEASVPPEGGIHPCGWRGGCSQGVRRRG</sequence>
<keyword evidence="6" id="KW-0233">DNA recombination</keyword>
<dbReference type="GO" id="GO:0003676">
    <property type="term" value="F:nucleic acid binding"/>
    <property type="evidence" value="ECO:0007669"/>
    <property type="project" value="InterPro"/>
</dbReference>
<dbReference type="Gene3D" id="3.30.70.270">
    <property type="match status" value="1"/>
</dbReference>
<dbReference type="Pfam" id="PF00075">
    <property type="entry name" value="RNase_H"/>
    <property type="match status" value="1"/>
</dbReference>
<keyword evidence="5" id="KW-0378">Hydrolase</keyword>
<feature type="compositionally biased region" description="Basic and acidic residues" evidence="8">
    <location>
        <begin position="239"/>
        <end position="254"/>
    </location>
</feature>
<dbReference type="PANTHER" id="PTHR37984:SF5">
    <property type="entry name" value="PROTEIN NYNRIN-LIKE"/>
    <property type="match status" value="1"/>
</dbReference>
<dbReference type="Gene3D" id="4.10.60.10">
    <property type="entry name" value="Zinc finger, CCHC-type"/>
    <property type="match status" value="1"/>
</dbReference>
<dbReference type="GO" id="GO:0006397">
    <property type="term" value="P:mRNA processing"/>
    <property type="evidence" value="ECO:0007669"/>
    <property type="project" value="UniProtKB-KW"/>
</dbReference>
<dbReference type="Gene3D" id="2.40.70.10">
    <property type="entry name" value="Acid Proteases"/>
    <property type="match status" value="1"/>
</dbReference>
<feature type="region of interest" description="Disordered" evidence="8">
    <location>
        <begin position="1299"/>
        <end position="1391"/>
    </location>
</feature>
<evidence type="ECO:0000256" key="3">
    <source>
        <dbReference type="ARBA" id="ARBA00022695"/>
    </source>
</evidence>
<feature type="compositionally biased region" description="Polar residues" evidence="8">
    <location>
        <begin position="192"/>
        <end position="211"/>
    </location>
</feature>
<dbReference type="InterPro" id="IPR036875">
    <property type="entry name" value="Znf_CCHC_sf"/>
</dbReference>
<feature type="compositionally biased region" description="Low complexity" evidence="8">
    <location>
        <begin position="155"/>
        <end position="166"/>
    </location>
</feature>
<dbReference type="SUPFAM" id="SSF54160">
    <property type="entry name" value="Chromo domain-like"/>
    <property type="match status" value="1"/>
</dbReference>
<dbReference type="Pfam" id="PF00385">
    <property type="entry name" value="Chromo"/>
    <property type="match status" value="1"/>
</dbReference>
<dbReference type="EMBL" id="AWSO01002124">
    <property type="protein sequence ID" value="ESK81984.1"/>
    <property type="molecule type" value="Genomic_DNA"/>
</dbReference>
<dbReference type="GO" id="GO:0006310">
    <property type="term" value="P:DNA recombination"/>
    <property type="evidence" value="ECO:0007669"/>
    <property type="project" value="UniProtKB-KW"/>
</dbReference>
<dbReference type="InterPro" id="IPR000477">
    <property type="entry name" value="RT_dom"/>
</dbReference>
<dbReference type="GO" id="GO:0006338">
    <property type="term" value="P:chromatin remodeling"/>
    <property type="evidence" value="ECO:0007669"/>
    <property type="project" value="UniProtKB-ARBA"/>
</dbReference>
<dbReference type="CDD" id="cd18972">
    <property type="entry name" value="CD_POL_like"/>
    <property type="match status" value="1"/>
</dbReference>
<dbReference type="GO" id="GO:0004523">
    <property type="term" value="F:RNA-DNA hybrid ribonuclease activity"/>
    <property type="evidence" value="ECO:0007669"/>
    <property type="project" value="InterPro"/>
</dbReference>
<dbReference type="CDD" id="cd01647">
    <property type="entry name" value="RT_LTR"/>
    <property type="match status" value="1"/>
</dbReference>
<evidence type="ECO:0000256" key="4">
    <source>
        <dbReference type="ARBA" id="ARBA00022722"/>
    </source>
</evidence>
<evidence type="ECO:0008006" key="14">
    <source>
        <dbReference type="Google" id="ProtNLM"/>
    </source>
</evidence>
<dbReference type="InterPro" id="IPR023780">
    <property type="entry name" value="Chromo_domain"/>
</dbReference>
<protein>
    <recommendedName>
        <fullName evidence="14">Reverse transcriptase</fullName>
    </recommendedName>
</protein>
<evidence type="ECO:0000256" key="1">
    <source>
        <dbReference type="ARBA" id="ARBA00022664"/>
    </source>
</evidence>
<dbReference type="Pfam" id="PF24626">
    <property type="entry name" value="SH3_Tf2-1"/>
    <property type="match status" value="1"/>
</dbReference>
<dbReference type="InterPro" id="IPR021109">
    <property type="entry name" value="Peptidase_aspartic_dom_sf"/>
</dbReference>
<reference evidence="12 13" key="1">
    <citation type="journal article" date="2014" name="BMC Genomics">
        <title>Genome and secretome analysis of the hemibiotrophic fungal pathogen, Moniliophthora roreri, which causes frosty pod rot disease of cacao: mechanisms of the biotrophic and necrotrophic phases.</title>
        <authorList>
            <person name="Meinhardt L.W."/>
            <person name="Costa G.G.L."/>
            <person name="Thomazella D.P.T."/>
            <person name="Teixeira P.J.P.L."/>
            <person name="Carazzolle M.F."/>
            <person name="Schuster S.C."/>
            <person name="Carlson J.E."/>
            <person name="Guiltinan M.J."/>
            <person name="Mieczkowski P."/>
            <person name="Farmer A."/>
            <person name="Ramaraj T."/>
            <person name="Crozier J."/>
            <person name="Davis R.E."/>
            <person name="Shao J."/>
            <person name="Melnick R.L."/>
            <person name="Pereira G.A.G."/>
            <person name="Bailey B.A."/>
        </authorList>
    </citation>
    <scope>NUCLEOTIDE SEQUENCE [LARGE SCALE GENOMIC DNA]</scope>
    <source>
        <strain evidence="12 13">MCA 2997</strain>
    </source>
</reference>
<evidence type="ECO:0000256" key="2">
    <source>
        <dbReference type="ARBA" id="ARBA00022679"/>
    </source>
</evidence>
<evidence type="ECO:0000256" key="7">
    <source>
        <dbReference type="PROSITE-ProRule" id="PRU00047"/>
    </source>
</evidence>
<dbReference type="InterPro" id="IPR056924">
    <property type="entry name" value="SH3_Tf2-1"/>
</dbReference>
<dbReference type="InterPro" id="IPR036397">
    <property type="entry name" value="RNaseH_sf"/>
</dbReference>
<feature type="region of interest" description="Disordered" evidence="8">
    <location>
        <begin position="1124"/>
        <end position="1143"/>
    </location>
</feature>
<dbReference type="Gene3D" id="3.10.10.10">
    <property type="entry name" value="HIV Type 1 Reverse Transcriptase, subunit A, domain 1"/>
    <property type="match status" value="1"/>
</dbReference>
<dbReference type="InterPro" id="IPR050951">
    <property type="entry name" value="Retrovirus_Pol_polyprotein"/>
</dbReference>
<proteinExistence type="predicted"/>
<keyword evidence="5" id="KW-0255">Endonuclease</keyword>
<dbReference type="InterPro" id="IPR005162">
    <property type="entry name" value="Retrotrans_gag_dom"/>
</dbReference>
<feature type="domain" description="RNase H type-1" evidence="11">
    <location>
        <begin position="8"/>
        <end position="153"/>
    </location>
</feature>
<evidence type="ECO:0000256" key="5">
    <source>
        <dbReference type="ARBA" id="ARBA00022759"/>
    </source>
</evidence>
<dbReference type="Gene3D" id="2.40.50.40">
    <property type="match status" value="1"/>
</dbReference>
<evidence type="ECO:0000256" key="6">
    <source>
        <dbReference type="ARBA" id="ARBA00023172"/>
    </source>
</evidence>
<evidence type="ECO:0000256" key="8">
    <source>
        <dbReference type="SAM" id="MobiDB-lite"/>
    </source>
</evidence>
<dbReference type="Pfam" id="PF00098">
    <property type="entry name" value="zf-CCHC"/>
    <property type="match status" value="1"/>
</dbReference>
<keyword evidence="7" id="KW-0862">Zinc</keyword>
<dbReference type="InterPro" id="IPR001878">
    <property type="entry name" value="Znf_CCHC"/>
</dbReference>
<organism evidence="12 13">
    <name type="scientific">Moniliophthora roreri (strain MCA 2997)</name>
    <name type="common">Cocoa frosty pod rot fungus</name>
    <name type="synonym">Crinipellis roreri</name>
    <dbReference type="NCBI Taxonomy" id="1381753"/>
    <lineage>
        <taxon>Eukaryota</taxon>
        <taxon>Fungi</taxon>
        <taxon>Dikarya</taxon>
        <taxon>Basidiomycota</taxon>
        <taxon>Agaricomycotina</taxon>
        <taxon>Agaricomycetes</taxon>
        <taxon>Agaricomycetidae</taxon>
        <taxon>Agaricales</taxon>
        <taxon>Marasmiineae</taxon>
        <taxon>Marasmiaceae</taxon>
        <taxon>Moniliophthora</taxon>
    </lineage>
</organism>
<dbReference type="SMART" id="SM00343">
    <property type="entry name" value="ZnF_C2HC"/>
    <property type="match status" value="1"/>
</dbReference>
<keyword evidence="3" id="KW-0548">Nucleotidyltransferase</keyword>
<dbReference type="Pfam" id="PF03732">
    <property type="entry name" value="Retrotrans_gag"/>
    <property type="match status" value="1"/>
</dbReference>
<dbReference type="InterPro" id="IPR016197">
    <property type="entry name" value="Chromo-like_dom_sf"/>
</dbReference>
<dbReference type="SUPFAM" id="SSF53098">
    <property type="entry name" value="Ribonuclease H-like"/>
    <property type="match status" value="2"/>
</dbReference>
<feature type="region of interest" description="Disordered" evidence="8">
    <location>
        <begin position="155"/>
        <end position="211"/>
    </location>
</feature>
<dbReference type="CDD" id="cd00303">
    <property type="entry name" value="retropepsin_like"/>
    <property type="match status" value="1"/>
</dbReference>
<dbReference type="SMART" id="SM00298">
    <property type="entry name" value="CHROMO"/>
    <property type="match status" value="1"/>
</dbReference>
<evidence type="ECO:0000313" key="12">
    <source>
        <dbReference type="EMBL" id="ESK81984.1"/>
    </source>
</evidence>